<dbReference type="Gene3D" id="1.20.120.530">
    <property type="entry name" value="GntR ligand-binding domain-like"/>
    <property type="match status" value="1"/>
</dbReference>
<dbReference type="SUPFAM" id="SSF48008">
    <property type="entry name" value="GntR ligand-binding domain-like"/>
    <property type="match status" value="1"/>
</dbReference>
<evidence type="ECO:0000313" key="6">
    <source>
        <dbReference type="Proteomes" id="UP000078389"/>
    </source>
</evidence>
<comment type="caution">
    <text evidence="5">The sequence shown here is derived from an EMBL/GenBank/DDBJ whole genome shotgun (WGS) entry which is preliminary data.</text>
</comment>
<evidence type="ECO:0000256" key="3">
    <source>
        <dbReference type="ARBA" id="ARBA00023163"/>
    </source>
</evidence>
<evidence type="ECO:0000259" key="4">
    <source>
        <dbReference type="PROSITE" id="PS50949"/>
    </source>
</evidence>
<keyword evidence="3" id="KW-0804">Transcription</keyword>
<dbReference type="Gene3D" id="1.10.10.10">
    <property type="entry name" value="Winged helix-like DNA-binding domain superfamily/Winged helix DNA-binding domain"/>
    <property type="match status" value="1"/>
</dbReference>
<feature type="domain" description="HTH gntR-type" evidence="4">
    <location>
        <begin position="9"/>
        <end position="77"/>
    </location>
</feature>
<dbReference type="InterPro" id="IPR036388">
    <property type="entry name" value="WH-like_DNA-bd_sf"/>
</dbReference>
<proteinExistence type="predicted"/>
<dbReference type="InterPro" id="IPR008920">
    <property type="entry name" value="TF_FadR/GntR_C"/>
</dbReference>
<dbReference type="PROSITE" id="PS50949">
    <property type="entry name" value="HTH_GNTR"/>
    <property type="match status" value="1"/>
</dbReference>
<dbReference type="AlphaFoldDB" id="A0A178HZW5"/>
<reference evidence="5 6" key="1">
    <citation type="submission" date="2016-03" db="EMBL/GenBank/DDBJ databases">
        <title>Genome sequencing of Devosia sp. S37.</title>
        <authorList>
            <person name="Mohd Nor M."/>
        </authorList>
    </citation>
    <scope>NUCLEOTIDE SEQUENCE [LARGE SCALE GENOMIC DNA]</scope>
    <source>
        <strain evidence="5 6">S37</strain>
    </source>
</reference>
<accession>A0A178HZW5</accession>
<dbReference type="Pfam" id="PF00392">
    <property type="entry name" value="GntR"/>
    <property type="match status" value="1"/>
</dbReference>
<dbReference type="SMART" id="SM00345">
    <property type="entry name" value="HTH_GNTR"/>
    <property type="match status" value="1"/>
</dbReference>
<protein>
    <recommendedName>
        <fullName evidence="4">HTH gntR-type domain-containing protein</fullName>
    </recommendedName>
</protein>
<dbReference type="InterPro" id="IPR011711">
    <property type="entry name" value="GntR_C"/>
</dbReference>
<dbReference type="CDD" id="cd07377">
    <property type="entry name" value="WHTH_GntR"/>
    <property type="match status" value="1"/>
</dbReference>
<keyword evidence="2" id="KW-0238">DNA-binding</keyword>
<keyword evidence="6" id="KW-1185">Reference proteome</keyword>
<dbReference type="InterPro" id="IPR036390">
    <property type="entry name" value="WH_DNA-bd_sf"/>
</dbReference>
<dbReference type="GO" id="GO:0003677">
    <property type="term" value="F:DNA binding"/>
    <property type="evidence" value="ECO:0007669"/>
    <property type="project" value="UniProtKB-KW"/>
</dbReference>
<sequence>MKLQAVSNRKLYLQIADQIRDQIEGGAVEAGRQLPSERELAQNLGVSRPTVREALIALEVAGLVEVRVGVGAFVRRRDDASAALPELGASPLEIMTMRRLLEPEAAALASQQISPEGTARLAETLRRMRAETAAGQWSFDSDRMLHMTLADACGNAVLRDTLDRLWTFRSDEIDTRFHQHLVEGGLVREHILGDHEAIVAAIVSGNAEGARTAMRRHLDFVGAAMLDAWE</sequence>
<gene>
    <name evidence="5" type="ORF">A3840_09095</name>
</gene>
<evidence type="ECO:0000256" key="2">
    <source>
        <dbReference type="ARBA" id="ARBA00023125"/>
    </source>
</evidence>
<dbReference type="PRINTS" id="PR00035">
    <property type="entry name" value="HTHGNTR"/>
</dbReference>
<organism evidence="5 6">
    <name type="scientific">Devosia elaeis</name>
    <dbReference type="NCBI Taxonomy" id="1770058"/>
    <lineage>
        <taxon>Bacteria</taxon>
        <taxon>Pseudomonadati</taxon>
        <taxon>Pseudomonadota</taxon>
        <taxon>Alphaproteobacteria</taxon>
        <taxon>Hyphomicrobiales</taxon>
        <taxon>Devosiaceae</taxon>
        <taxon>Devosia</taxon>
    </lineage>
</organism>
<evidence type="ECO:0000256" key="1">
    <source>
        <dbReference type="ARBA" id="ARBA00023015"/>
    </source>
</evidence>
<dbReference type="Proteomes" id="UP000078389">
    <property type="component" value="Unassembled WGS sequence"/>
</dbReference>
<evidence type="ECO:0000313" key="5">
    <source>
        <dbReference type="EMBL" id="OAM77495.1"/>
    </source>
</evidence>
<dbReference type="RefSeq" id="WP_067455162.1">
    <property type="nucleotide sequence ID" value="NZ_LVVY01000081.1"/>
</dbReference>
<dbReference type="PANTHER" id="PTHR43537">
    <property type="entry name" value="TRANSCRIPTIONAL REGULATOR, GNTR FAMILY"/>
    <property type="match status" value="1"/>
</dbReference>
<dbReference type="SUPFAM" id="SSF46785">
    <property type="entry name" value="Winged helix' DNA-binding domain"/>
    <property type="match status" value="1"/>
</dbReference>
<name>A0A178HZW5_9HYPH</name>
<keyword evidence="1" id="KW-0805">Transcription regulation</keyword>
<dbReference type="InterPro" id="IPR000524">
    <property type="entry name" value="Tscrpt_reg_HTH_GntR"/>
</dbReference>
<dbReference type="SMART" id="SM00895">
    <property type="entry name" value="FCD"/>
    <property type="match status" value="1"/>
</dbReference>
<dbReference type="GO" id="GO:0003700">
    <property type="term" value="F:DNA-binding transcription factor activity"/>
    <property type="evidence" value="ECO:0007669"/>
    <property type="project" value="InterPro"/>
</dbReference>
<dbReference type="Pfam" id="PF07729">
    <property type="entry name" value="FCD"/>
    <property type="match status" value="1"/>
</dbReference>
<dbReference type="OrthoDB" id="284307at2"/>
<dbReference type="STRING" id="1770058.A3840_09095"/>
<dbReference type="PANTHER" id="PTHR43537:SF5">
    <property type="entry name" value="UXU OPERON TRANSCRIPTIONAL REGULATOR"/>
    <property type="match status" value="1"/>
</dbReference>
<dbReference type="EMBL" id="LVVY01000081">
    <property type="protein sequence ID" value="OAM77495.1"/>
    <property type="molecule type" value="Genomic_DNA"/>
</dbReference>